<dbReference type="GO" id="GO:0016646">
    <property type="term" value="F:oxidoreductase activity, acting on the CH-NH group of donors, NAD or NADP as acceptor"/>
    <property type="evidence" value="ECO:0007669"/>
    <property type="project" value="UniProtKB-ARBA"/>
</dbReference>
<dbReference type="SMART" id="SM00903">
    <property type="entry name" value="Flavin_Reduct"/>
    <property type="match status" value="1"/>
</dbReference>
<dbReference type="InterPro" id="IPR051285">
    <property type="entry name" value="NADH_oxidoreductase_modular"/>
</dbReference>
<dbReference type="SUPFAM" id="SSF52218">
    <property type="entry name" value="Flavoproteins"/>
    <property type="match status" value="1"/>
</dbReference>
<keyword evidence="5" id="KW-0813">Transport</keyword>
<dbReference type="AlphaFoldDB" id="A0A9D1FA51"/>
<dbReference type="InterPro" id="IPR002563">
    <property type="entry name" value="Flavin_Rdtase-like_dom"/>
</dbReference>
<evidence type="ECO:0000256" key="4">
    <source>
        <dbReference type="ARBA" id="ARBA00007121"/>
    </source>
</evidence>
<dbReference type="SUPFAM" id="SSF57802">
    <property type="entry name" value="Rubredoxin-like"/>
    <property type="match status" value="1"/>
</dbReference>
<proteinExistence type="inferred from homology"/>
<evidence type="ECO:0000256" key="6">
    <source>
        <dbReference type="ARBA" id="ARBA00022982"/>
    </source>
</evidence>
<gene>
    <name evidence="10" type="ORF">IAA83_04135</name>
</gene>
<dbReference type="InterPro" id="IPR036866">
    <property type="entry name" value="RibonucZ/Hydroxyglut_hydro"/>
</dbReference>
<dbReference type="Proteomes" id="UP000886741">
    <property type="component" value="Unassembled WGS sequence"/>
</dbReference>
<dbReference type="CDD" id="cd00350">
    <property type="entry name" value="rubredoxin_like"/>
    <property type="match status" value="1"/>
</dbReference>
<dbReference type="InterPro" id="IPR024934">
    <property type="entry name" value="Rubredoxin-like_dom"/>
</dbReference>
<dbReference type="PROSITE" id="PS50903">
    <property type="entry name" value="RUBREDOXIN_LIKE"/>
    <property type="match status" value="1"/>
</dbReference>
<evidence type="ECO:0000313" key="10">
    <source>
        <dbReference type="EMBL" id="HIS64546.1"/>
    </source>
</evidence>
<evidence type="ECO:0000259" key="8">
    <source>
        <dbReference type="PROSITE" id="PS50902"/>
    </source>
</evidence>
<dbReference type="InterPro" id="IPR001279">
    <property type="entry name" value="Metallo-B-lactamas"/>
</dbReference>
<name>A0A9D1FA51_9FIRM</name>
<comment type="function">
    <text evidence="7">Mediates electron transfer from NADH to oxygen, reducing it to water. This modular protein has 3 redox cofactors, in other organisms the same activity requires 2 or 3 proteins.</text>
</comment>
<dbReference type="SUPFAM" id="SSF50475">
    <property type="entry name" value="FMN-binding split barrel"/>
    <property type="match status" value="1"/>
</dbReference>
<dbReference type="Pfam" id="PF19583">
    <property type="entry name" value="ODP"/>
    <property type="match status" value="1"/>
</dbReference>
<feature type="domain" description="Flavodoxin-like" evidence="8">
    <location>
        <begin position="256"/>
        <end position="396"/>
    </location>
</feature>
<dbReference type="GO" id="GO:0005506">
    <property type="term" value="F:iron ion binding"/>
    <property type="evidence" value="ECO:0007669"/>
    <property type="project" value="InterPro"/>
</dbReference>
<evidence type="ECO:0000256" key="2">
    <source>
        <dbReference type="ARBA" id="ARBA00001965"/>
    </source>
</evidence>
<evidence type="ECO:0000256" key="7">
    <source>
        <dbReference type="ARBA" id="ARBA00025633"/>
    </source>
</evidence>
<dbReference type="GO" id="GO:0010181">
    <property type="term" value="F:FMN binding"/>
    <property type="evidence" value="ECO:0007669"/>
    <property type="project" value="InterPro"/>
</dbReference>
<evidence type="ECO:0000313" key="11">
    <source>
        <dbReference type="Proteomes" id="UP000886741"/>
    </source>
</evidence>
<organism evidence="10 11">
    <name type="scientific">Candidatus Avoscillospira avistercoris</name>
    <dbReference type="NCBI Taxonomy" id="2840707"/>
    <lineage>
        <taxon>Bacteria</taxon>
        <taxon>Bacillati</taxon>
        <taxon>Bacillota</taxon>
        <taxon>Clostridia</taxon>
        <taxon>Eubacteriales</taxon>
        <taxon>Oscillospiraceae</taxon>
        <taxon>Oscillospiraceae incertae sedis</taxon>
        <taxon>Candidatus Avoscillospira</taxon>
    </lineage>
</organism>
<comment type="similarity">
    <text evidence="3">In the C-terminal section; belongs to the flavodoxin reductase family.</text>
</comment>
<evidence type="ECO:0000259" key="9">
    <source>
        <dbReference type="PROSITE" id="PS50903"/>
    </source>
</evidence>
<comment type="cofactor">
    <cofactor evidence="2">
        <name>Fe(3+)</name>
        <dbReference type="ChEBI" id="CHEBI:29034"/>
    </cofactor>
</comment>
<dbReference type="SMART" id="SM00849">
    <property type="entry name" value="Lactamase_B"/>
    <property type="match status" value="1"/>
</dbReference>
<reference evidence="10" key="1">
    <citation type="submission" date="2020-10" db="EMBL/GenBank/DDBJ databases">
        <authorList>
            <person name="Gilroy R."/>
        </authorList>
    </citation>
    <scope>NUCLEOTIDE SEQUENCE</scope>
    <source>
        <strain evidence="10">ChiBcec16-1751</strain>
    </source>
</reference>
<comment type="cofactor">
    <cofactor evidence="1">
        <name>Fe cation</name>
        <dbReference type="ChEBI" id="CHEBI:24875"/>
    </cofactor>
</comment>
<dbReference type="Pfam" id="PF21349">
    <property type="entry name" value="RUBY_RBDX"/>
    <property type="match status" value="1"/>
</dbReference>
<evidence type="ECO:0000256" key="5">
    <source>
        <dbReference type="ARBA" id="ARBA00022448"/>
    </source>
</evidence>
<dbReference type="InterPro" id="IPR029039">
    <property type="entry name" value="Flavoprotein-like_sf"/>
</dbReference>
<dbReference type="Gene3D" id="3.60.15.10">
    <property type="entry name" value="Ribonuclease Z/Hydroxyacylglutathione hydrolase-like"/>
    <property type="match status" value="1"/>
</dbReference>
<dbReference type="Gene3D" id="2.20.28.10">
    <property type="match status" value="1"/>
</dbReference>
<feature type="domain" description="Rubredoxin-like" evidence="9">
    <location>
        <begin position="576"/>
        <end position="612"/>
    </location>
</feature>
<protein>
    <submittedName>
        <fullName evidence="10">Flavin reductase</fullName>
    </submittedName>
</protein>
<dbReference type="PANTHER" id="PTHR32145:SF20">
    <property type="entry name" value="FLAVOPROTEIN"/>
    <property type="match status" value="1"/>
</dbReference>
<dbReference type="GO" id="GO:0016651">
    <property type="term" value="F:oxidoreductase activity, acting on NAD(P)H"/>
    <property type="evidence" value="ECO:0007669"/>
    <property type="project" value="UniProtKB-ARBA"/>
</dbReference>
<dbReference type="Gene3D" id="3.40.50.360">
    <property type="match status" value="1"/>
</dbReference>
<keyword evidence="6" id="KW-0249">Electron transport</keyword>
<dbReference type="InterPro" id="IPR045761">
    <property type="entry name" value="ODP_dom"/>
</dbReference>
<accession>A0A9D1FA51</accession>
<sequence length="613" mass="69100">MYCVKKLQEDLYWVGASDRRLALFENIYPISRGVSYNAYVVLDEKTVLMDTVDHSVSSQFFENLEHVLNGRPLDYLVVNHMEPDHCATVEEVVRRYPGVTVVGNAKTMPMLRNFFTFDVDSHSLVVQEFDTLCTGKHTFTFVMAPMVHWPEAMVTYDVTTKTLFSADAFGTFGALNGNIFADEVNFETEWLDDMRRYFTNIVGKYGTQVQALLKKAATIEIEMICPLHGPVWRKNIGWFIDKYQHWSRYQPEETAVMIAYGSVYGNTENAATILANELADRGIRNVVMYDVSVTHPSVIVAEAFRCSHLVFASTTYNANIFANMETVLTDLQHHNLQNRVVGIIQNGSWAPTSGQLMRECISSMKNMTILDAQVDILSSVKDAQRQQLVALADAIADSMPKPVVIDHSQQIEPNAMFKLSYGLFVLTTKDGDKDNGCIINTVTQLTDVKKRVTIAVNKANLSHDTILKTGVFNVSVLTQEAPFALFQRFGFHSGRDTDKFEGFACTERSENGLVYLNKYANSFLSCKVTETYDYDTHTLFVADVTEARVLNNEPSITYAYYFDNTKPKPQPADPEQKGYICKICGYVYEGEDIPADFICPLCKHGVADFEKIG</sequence>
<dbReference type="Pfam" id="PF01613">
    <property type="entry name" value="Flavin_Reduct"/>
    <property type="match status" value="1"/>
</dbReference>
<evidence type="ECO:0000256" key="1">
    <source>
        <dbReference type="ARBA" id="ARBA00001962"/>
    </source>
</evidence>
<evidence type="ECO:0000256" key="3">
    <source>
        <dbReference type="ARBA" id="ARBA00006098"/>
    </source>
</evidence>
<dbReference type="PROSITE" id="PS50902">
    <property type="entry name" value="FLAVODOXIN_LIKE"/>
    <property type="match status" value="1"/>
</dbReference>
<dbReference type="PANTHER" id="PTHR32145">
    <property type="entry name" value="DIFLAVIN FLAVOPROTEIN A 2-RELATED"/>
    <property type="match status" value="1"/>
</dbReference>
<dbReference type="CDD" id="cd07709">
    <property type="entry name" value="flavodiiron_proteins_MBL-fold"/>
    <property type="match status" value="1"/>
</dbReference>
<dbReference type="InterPro" id="IPR048574">
    <property type="entry name" value="RUBY_RBDX"/>
</dbReference>
<dbReference type="InterPro" id="IPR012349">
    <property type="entry name" value="Split_barrel_FMN-bd"/>
</dbReference>
<dbReference type="SUPFAM" id="SSF56281">
    <property type="entry name" value="Metallo-hydrolase/oxidoreductase"/>
    <property type="match status" value="1"/>
</dbReference>
<dbReference type="Gene3D" id="2.30.110.10">
    <property type="entry name" value="Electron Transport, Fmn-binding Protein, Chain A"/>
    <property type="match status" value="1"/>
</dbReference>
<reference evidence="10" key="2">
    <citation type="journal article" date="2021" name="PeerJ">
        <title>Extensive microbial diversity within the chicken gut microbiome revealed by metagenomics and culture.</title>
        <authorList>
            <person name="Gilroy R."/>
            <person name="Ravi A."/>
            <person name="Getino M."/>
            <person name="Pursley I."/>
            <person name="Horton D.L."/>
            <person name="Alikhan N.F."/>
            <person name="Baker D."/>
            <person name="Gharbi K."/>
            <person name="Hall N."/>
            <person name="Watson M."/>
            <person name="Adriaenssens E.M."/>
            <person name="Foster-Nyarko E."/>
            <person name="Jarju S."/>
            <person name="Secka A."/>
            <person name="Antonio M."/>
            <person name="Oren A."/>
            <person name="Chaudhuri R.R."/>
            <person name="La Ragione R."/>
            <person name="Hildebrand F."/>
            <person name="Pallen M.J."/>
        </authorList>
    </citation>
    <scope>NUCLEOTIDE SEQUENCE</scope>
    <source>
        <strain evidence="10">ChiBcec16-1751</strain>
    </source>
</reference>
<dbReference type="EMBL" id="DVJJ01000066">
    <property type="protein sequence ID" value="HIS64546.1"/>
    <property type="molecule type" value="Genomic_DNA"/>
</dbReference>
<dbReference type="InterPro" id="IPR008254">
    <property type="entry name" value="Flavodoxin/NO_synth"/>
</dbReference>
<comment type="caution">
    <text evidence="10">The sequence shown here is derived from an EMBL/GenBank/DDBJ whole genome shotgun (WGS) entry which is preliminary data.</text>
</comment>
<comment type="similarity">
    <text evidence="4">In the N-terminal section; belongs to the zinc metallo-hydrolase group 3 family.</text>
</comment>